<dbReference type="OrthoDB" id="2289822at2759"/>
<dbReference type="EMBL" id="LT550674">
    <property type="protein sequence ID" value="SAL96148.1"/>
    <property type="molecule type" value="Genomic_DNA"/>
</dbReference>
<dbReference type="STRING" id="4829.A0A163LSD6"/>
<dbReference type="OMA" id="WEVRPED"/>
<reference evidence="1" key="1">
    <citation type="submission" date="2016-04" db="EMBL/GenBank/DDBJ databases">
        <authorList>
            <person name="Evans L.H."/>
            <person name="Alamgir A."/>
            <person name="Owens N."/>
            <person name="Weber N.D."/>
            <person name="Virtaneva K."/>
            <person name="Barbian K."/>
            <person name="Babar A."/>
            <person name="Rosenke K."/>
        </authorList>
    </citation>
    <scope>NUCLEOTIDE SEQUENCE [LARGE SCALE GENOMIC DNA]</scope>
    <source>
        <strain evidence="1">CBS 101.48</strain>
    </source>
</reference>
<feature type="non-terminal residue" evidence="1">
    <location>
        <position position="1"/>
    </location>
</feature>
<dbReference type="InParanoid" id="A0A163LSD6"/>
<dbReference type="AlphaFoldDB" id="A0A163LSD6"/>
<organism evidence="1">
    <name type="scientific">Absidia glauca</name>
    <name type="common">Pin mould</name>
    <dbReference type="NCBI Taxonomy" id="4829"/>
    <lineage>
        <taxon>Eukaryota</taxon>
        <taxon>Fungi</taxon>
        <taxon>Fungi incertae sedis</taxon>
        <taxon>Mucoromycota</taxon>
        <taxon>Mucoromycotina</taxon>
        <taxon>Mucoromycetes</taxon>
        <taxon>Mucorales</taxon>
        <taxon>Cunninghamellaceae</taxon>
        <taxon>Absidia</taxon>
    </lineage>
</organism>
<sequence>TSPANYVYTFLQPIITELFALATDGMEVTTIEGESINAKVHLLLFTGDTLAVADLINHRGHSHKYGCRICPIAGVYNGGTYFHGKASSHTPRSVDSYRTLNETLGITRSPIAFHPDFRGPAFFGLDEMHLFGQNLARRLREYFRPYPDRNILPDVETRNYPFLLTDNRTMKHVGQDMVKSRPLLPGHFDGNWTDISSGSSRAVDWIDFMLYALPTLVIPYLTNKKSKEILNNLVIACHLSLRWEVRPEDMNFVRNAMSRYQVFLDTNAQGGHISRKSQPVQIHYLGHVSYIMQCLGPMPAYSCRSLERTIGQYKQMSISKNKKGPSLQIKLEDRLIKNIADAHSAAQENVNEDGELCVLKGKRYKIDGDAFAKLRRALKRYLARMGLGGGNDGVEGWSFYGQMERDGKVYRSVCSVGGDI</sequence>
<protein>
    <submittedName>
        <fullName evidence="1">Uncharacterized protein</fullName>
    </submittedName>
</protein>
<keyword evidence="2" id="KW-1185">Reference proteome</keyword>
<feature type="non-terminal residue" evidence="1">
    <location>
        <position position="420"/>
    </location>
</feature>
<dbReference type="Proteomes" id="UP000078561">
    <property type="component" value="Unassembled WGS sequence"/>
</dbReference>
<accession>A0A163LSD6</accession>
<name>A0A163LSD6_ABSGL</name>
<gene>
    <name evidence="1" type="primary">ABSGL_01518.1 scaffold 1607</name>
</gene>
<proteinExistence type="predicted"/>
<evidence type="ECO:0000313" key="2">
    <source>
        <dbReference type="Proteomes" id="UP000078561"/>
    </source>
</evidence>
<evidence type="ECO:0000313" key="1">
    <source>
        <dbReference type="EMBL" id="SAL96148.1"/>
    </source>
</evidence>